<keyword evidence="4" id="KW-0804">Transcription</keyword>
<dbReference type="InterPro" id="IPR005119">
    <property type="entry name" value="LysR_subst-bd"/>
</dbReference>
<dbReference type="SUPFAM" id="SSF53850">
    <property type="entry name" value="Periplasmic binding protein-like II"/>
    <property type="match status" value="1"/>
</dbReference>
<protein>
    <submittedName>
        <fullName evidence="6">LysR family transcriptional regulator</fullName>
    </submittedName>
</protein>
<comment type="similarity">
    <text evidence="1">Belongs to the LysR transcriptional regulatory family.</text>
</comment>
<accession>A0ABS7J6R8</accession>
<evidence type="ECO:0000313" key="7">
    <source>
        <dbReference type="Proteomes" id="UP000755104"/>
    </source>
</evidence>
<keyword evidence="3" id="KW-0238">DNA-binding</keyword>
<dbReference type="Gene3D" id="3.40.190.290">
    <property type="match status" value="1"/>
</dbReference>
<dbReference type="InterPro" id="IPR036388">
    <property type="entry name" value="WH-like_DNA-bd_sf"/>
</dbReference>
<keyword evidence="7" id="KW-1185">Reference proteome</keyword>
<dbReference type="InterPro" id="IPR058163">
    <property type="entry name" value="LysR-type_TF_proteobact-type"/>
</dbReference>
<dbReference type="PANTHER" id="PTHR30537">
    <property type="entry name" value="HTH-TYPE TRANSCRIPTIONAL REGULATOR"/>
    <property type="match status" value="1"/>
</dbReference>
<reference evidence="6 7" key="1">
    <citation type="submission" date="2021-08" db="EMBL/GenBank/DDBJ databases">
        <title>Comparative Genomics Analysis of the Genus Qipengyuania Reveals Extensive Genetic Diversity and Metabolic Versatility, Including the Description of Fifteen Novel Species.</title>
        <authorList>
            <person name="Liu Y."/>
        </authorList>
    </citation>
    <scope>NUCLEOTIDE SEQUENCE [LARGE SCALE GENOMIC DNA]</scope>
    <source>
        <strain evidence="6 7">6D47A</strain>
    </source>
</reference>
<dbReference type="PROSITE" id="PS50931">
    <property type="entry name" value="HTH_LYSR"/>
    <property type="match status" value="1"/>
</dbReference>
<comment type="caution">
    <text evidence="6">The sequence shown here is derived from an EMBL/GenBank/DDBJ whole genome shotgun (WGS) entry which is preliminary data.</text>
</comment>
<gene>
    <name evidence="6" type="ORF">K3174_10725</name>
</gene>
<evidence type="ECO:0000256" key="4">
    <source>
        <dbReference type="ARBA" id="ARBA00023163"/>
    </source>
</evidence>
<dbReference type="Pfam" id="PF03466">
    <property type="entry name" value="LysR_substrate"/>
    <property type="match status" value="1"/>
</dbReference>
<sequence>MIERLKSIAIFVAVVDEGSFRGAARRLLLSPSVVSQHITNLEELLGTALFYRSTRAVSLTKEGSDFYDIAVRMTNSGKEALALFSGTARERLVVLRVSMPSTLYQHSLFGRISDFAAARPGILLDLQLTDRMENILEEGIDVAIRGGVIADSELMTRSLLPEPGLLVASPDYLTRAGWPAGFDDLANFDFISFAPVRDIFRHQDQDASREIWGRTAVRTDSMEAVKRMAVAGLGFALIPGFVITEELESGTLCEPLGESFRTKIPLQLVWPSNVSATSPARDLIDFLVATDPR</sequence>
<evidence type="ECO:0000259" key="5">
    <source>
        <dbReference type="PROSITE" id="PS50931"/>
    </source>
</evidence>
<dbReference type="Proteomes" id="UP000755104">
    <property type="component" value="Unassembled WGS sequence"/>
</dbReference>
<dbReference type="InterPro" id="IPR036390">
    <property type="entry name" value="WH_DNA-bd_sf"/>
</dbReference>
<evidence type="ECO:0000313" key="6">
    <source>
        <dbReference type="EMBL" id="MBX7483005.1"/>
    </source>
</evidence>
<dbReference type="SUPFAM" id="SSF46785">
    <property type="entry name" value="Winged helix' DNA-binding domain"/>
    <property type="match status" value="1"/>
</dbReference>
<evidence type="ECO:0000256" key="3">
    <source>
        <dbReference type="ARBA" id="ARBA00023125"/>
    </source>
</evidence>
<dbReference type="PANTHER" id="PTHR30537:SF3">
    <property type="entry name" value="TRANSCRIPTIONAL REGULATORY PROTEIN"/>
    <property type="match status" value="1"/>
</dbReference>
<organism evidence="6 7">
    <name type="scientific">Qipengyuania qiaonensis</name>
    <dbReference type="NCBI Taxonomy" id="2867240"/>
    <lineage>
        <taxon>Bacteria</taxon>
        <taxon>Pseudomonadati</taxon>
        <taxon>Pseudomonadota</taxon>
        <taxon>Alphaproteobacteria</taxon>
        <taxon>Sphingomonadales</taxon>
        <taxon>Erythrobacteraceae</taxon>
        <taxon>Qipengyuania</taxon>
    </lineage>
</organism>
<name>A0ABS7J6R8_9SPHN</name>
<dbReference type="RefSeq" id="WP_221558271.1">
    <property type="nucleotide sequence ID" value="NZ_JAIGNO010000006.1"/>
</dbReference>
<dbReference type="Gene3D" id="1.10.10.10">
    <property type="entry name" value="Winged helix-like DNA-binding domain superfamily/Winged helix DNA-binding domain"/>
    <property type="match status" value="1"/>
</dbReference>
<dbReference type="EMBL" id="JAIGNO010000006">
    <property type="protein sequence ID" value="MBX7483005.1"/>
    <property type="molecule type" value="Genomic_DNA"/>
</dbReference>
<dbReference type="CDD" id="cd08422">
    <property type="entry name" value="PBP2_CrgA_like"/>
    <property type="match status" value="1"/>
</dbReference>
<proteinExistence type="inferred from homology"/>
<feature type="domain" description="HTH lysR-type" evidence="5">
    <location>
        <begin position="1"/>
        <end position="60"/>
    </location>
</feature>
<dbReference type="Pfam" id="PF00126">
    <property type="entry name" value="HTH_1"/>
    <property type="match status" value="1"/>
</dbReference>
<evidence type="ECO:0000256" key="1">
    <source>
        <dbReference type="ARBA" id="ARBA00009437"/>
    </source>
</evidence>
<keyword evidence="2" id="KW-0805">Transcription regulation</keyword>
<dbReference type="InterPro" id="IPR000847">
    <property type="entry name" value="LysR_HTH_N"/>
</dbReference>
<evidence type="ECO:0000256" key="2">
    <source>
        <dbReference type="ARBA" id="ARBA00023015"/>
    </source>
</evidence>